<proteinExistence type="predicted"/>
<evidence type="ECO:0000313" key="3">
    <source>
        <dbReference type="Proteomes" id="UP000732378"/>
    </source>
</evidence>
<feature type="region of interest" description="Disordered" evidence="1">
    <location>
        <begin position="49"/>
        <end position="175"/>
    </location>
</feature>
<evidence type="ECO:0000256" key="1">
    <source>
        <dbReference type="SAM" id="MobiDB-lite"/>
    </source>
</evidence>
<keyword evidence="3" id="KW-1185">Reference proteome</keyword>
<feature type="region of interest" description="Disordered" evidence="1">
    <location>
        <begin position="1"/>
        <end position="35"/>
    </location>
</feature>
<feature type="compositionally biased region" description="Basic and acidic residues" evidence="1">
    <location>
        <begin position="166"/>
        <end position="175"/>
    </location>
</feature>
<dbReference type="EMBL" id="JAFBBZ010000001">
    <property type="protein sequence ID" value="MBM7510385.1"/>
    <property type="molecule type" value="Genomic_DNA"/>
</dbReference>
<organism evidence="2 3">
    <name type="scientific">Nocardioides salarius</name>
    <dbReference type="NCBI Taxonomy" id="374513"/>
    <lineage>
        <taxon>Bacteria</taxon>
        <taxon>Bacillati</taxon>
        <taxon>Actinomycetota</taxon>
        <taxon>Actinomycetes</taxon>
        <taxon>Propionibacteriales</taxon>
        <taxon>Nocardioidaceae</taxon>
        <taxon>Nocardioides</taxon>
    </lineage>
</organism>
<feature type="compositionally biased region" description="Basic and acidic residues" evidence="1">
    <location>
        <begin position="52"/>
        <end position="73"/>
    </location>
</feature>
<comment type="caution">
    <text evidence="2">The sequence shown here is derived from an EMBL/GenBank/DDBJ whole genome shotgun (WGS) entry which is preliminary data.</text>
</comment>
<dbReference type="Proteomes" id="UP000732378">
    <property type="component" value="Unassembled WGS sequence"/>
</dbReference>
<protein>
    <submittedName>
        <fullName evidence="2">Uncharacterized protein</fullName>
    </submittedName>
</protein>
<name>A0ABS2MGR9_9ACTN</name>
<feature type="region of interest" description="Disordered" evidence="1">
    <location>
        <begin position="188"/>
        <end position="279"/>
    </location>
</feature>
<evidence type="ECO:0000313" key="2">
    <source>
        <dbReference type="EMBL" id="MBM7510385.1"/>
    </source>
</evidence>
<accession>A0ABS2MGR9</accession>
<feature type="compositionally biased region" description="Basic and acidic residues" evidence="1">
    <location>
        <begin position="192"/>
        <end position="213"/>
    </location>
</feature>
<reference evidence="2 3" key="1">
    <citation type="submission" date="2021-01" db="EMBL/GenBank/DDBJ databases">
        <title>Sequencing the genomes of 1000 actinobacteria strains.</title>
        <authorList>
            <person name="Klenk H.-P."/>
        </authorList>
    </citation>
    <scope>NUCLEOTIDE SEQUENCE [LARGE SCALE GENOMIC DNA]</scope>
    <source>
        <strain evidence="2 3">DSM 18239</strain>
    </source>
</reference>
<gene>
    <name evidence="2" type="ORF">JOE61_004199</name>
</gene>
<feature type="compositionally biased region" description="Basic and acidic residues" evidence="1">
    <location>
        <begin position="26"/>
        <end position="35"/>
    </location>
</feature>
<sequence>MFQFCARGPSPSVEQRGPKARATPRPSEHTAYGDHVGHRVSATLLAGARHCSTNDHRRWSSSEGRRLERRRDPASPWRTATTSLTGSRRRSSLALVTARPTTTAVGRAARAEGSSDAETQRAHGVRRPRHSPGLGDAPRWRSSLLDQRPPPLVEQRGPKARATPRPSEHTAYGDHVGHRVSATLLAGARHCSTNDHRRWSSSEGRRLERRRDPASPWRTATTSLTGSRRRSSLALVTARPTTTAVGRAARAEGSSDAETQRAHGVRRPRRSPGLGDAPR</sequence>